<evidence type="ECO:0000256" key="2">
    <source>
        <dbReference type="SAM" id="MobiDB-lite"/>
    </source>
</evidence>
<keyword evidence="6" id="KW-1185">Reference proteome</keyword>
<dbReference type="EMBL" id="CAJNIZ010009482">
    <property type="protein sequence ID" value="CAE7282489.1"/>
    <property type="molecule type" value="Genomic_DNA"/>
</dbReference>
<dbReference type="GO" id="GO:0008270">
    <property type="term" value="F:zinc ion binding"/>
    <property type="evidence" value="ECO:0007669"/>
    <property type="project" value="UniProtKB-KW"/>
</dbReference>
<sequence length="826" mass="90913">MGGVAESGMRAPSLAEAEAADIELCREISSLLAKNFTLDQAIHECVVVRNSLNMWLQPRPRLPGKGKGKGGKGKGHAALVDSKNGKQDRRGGKKRDSDGKFKGTCHAFQIGKCSRGDECRFLHACENCGEEGHGRAECPRVMDLGAGEGTAALLQPGDLPAACETPSKEECELYHHILLKDGGGVCSPADWQLPPPEALADPLGRALGVDAAWALASFEKSPYKFNLLQSLAVKMGVWPRCDVADDDEFLHASPELHLCEHNHISAVRDERKVRELVQQEVAEGYMEHIPGGRSEVDARFPEGSLAIGKLGLVSRRGKKDRLIGDSKASGASPASRRDSGDPRAEDWVLFSMDVKNAHKSIRTAPDDIGFAVFHIMNQWFVYLVNHFGAKWSAYWWSRLGALLMRVFHFILRHCHVGVVYVDDFLFLLLRSAHLPMVAILLALAQVLGVRLSWSKLRLGLSLEYLGWALSVEGEFCKRKRTLAIFNWWLLHARRIGRQELSSVLGLLIWATQIKLPLRALLAPLFTALHRPTGKMQLLHTGQLAELARLLDRSSLRVCRAARDSDVQAGWVLREVGGRLVNKDSLDVMLRQPKLKNGKCWVRFSAWGAVTNLDQACLSSLRILRQFFHQNAFGWANAKETLNGCADAWAGSHVGGVGGWFQCASGQLRWFHVAIARSDIPDEWKWPQTMQAGVGALELLAQLALVVARAKTSGMPCVHRALLRQCSDNLGVVASVSKGLASKPPLCSALVTLSLVCLRVKCDLSISHVASTRNGEADFLSRLNCPSRTADPVLEAAFPAEHRVEVTLEDIFRPWQEYMSGGPKCLT</sequence>
<dbReference type="PROSITE" id="PS50103">
    <property type="entry name" value="ZF_C3H1"/>
    <property type="match status" value="1"/>
</dbReference>
<dbReference type="InterPro" id="IPR052055">
    <property type="entry name" value="Hepadnavirus_pol/RT"/>
</dbReference>
<dbReference type="InterPro" id="IPR000571">
    <property type="entry name" value="Znf_CCCH"/>
</dbReference>
<comment type="caution">
    <text evidence="5">The sequence shown here is derived from an EMBL/GenBank/DDBJ whole genome shotgun (WGS) entry which is preliminary data.</text>
</comment>
<feature type="region of interest" description="Disordered" evidence="2">
    <location>
        <begin position="323"/>
        <end position="342"/>
    </location>
</feature>
<accession>A0A812N753</accession>
<feature type="domain" description="CCHC-type" evidence="4">
    <location>
        <begin position="125"/>
        <end position="140"/>
    </location>
</feature>
<evidence type="ECO:0000259" key="4">
    <source>
        <dbReference type="PROSITE" id="PS50158"/>
    </source>
</evidence>
<organism evidence="5 6">
    <name type="scientific">Symbiodinium pilosum</name>
    <name type="common">Dinoflagellate</name>
    <dbReference type="NCBI Taxonomy" id="2952"/>
    <lineage>
        <taxon>Eukaryota</taxon>
        <taxon>Sar</taxon>
        <taxon>Alveolata</taxon>
        <taxon>Dinophyceae</taxon>
        <taxon>Suessiales</taxon>
        <taxon>Symbiodiniaceae</taxon>
        <taxon>Symbiodinium</taxon>
    </lineage>
</organism>
<keyword evidence="1" id="KW-0862">Zinc</keyword>
<feature type="domain" description="C3H1-type" evidence="3">
    <location>
        <begin position="104"/>
        <end position="126"/>
    </location>
</feature>
<protein>
    <submittedName>
        <fullName evidence="5">Uncharacterized protein</fullName>
    </submittedName>
</protein>
<keyword evidence="1" id="KW-0479">Metal-binding</keyword>
<dbReference type="InterPro" id="IPR043502">
    <property type="entry name" value="DNA/RNA_pol_sf"/>
</dbReference>
<feature type="compositionally biased region" description="Basic and acidic residues" evidence="2">
    <location>
        <begin position="83"/>
        <end position="99"/>
    </location>
</feature>
<dbReference type="OrthoDB" id="440078at2759"/>
<dbReference type="Proteomes" id="UP000649617">
    <property type="component" value="Unassembled WGS sequence"/>
</dbReference>
<gene>
    <name evidence="5" type="ORF">SPIL2461_LOCUS6337</name>
</gene>
<dbReference type="PANTHER" id="PTHR33050:SF7">
    <property type="entry name" value="RIBONUCLEASE H"/>
    <property type="match status" value="1"/>
</dbReference>
<feature type="zinc finger region" description="C3H1-type" evidence="1">
    <location>
        <begin position="104"/>
        <end position="126"/>
    </location>
</feature>
<dbReference type="SUPFAM" id="SSF56672">
    <property type="entry name" value="DNA/RNA polymerases"/>
    <property type="match status" value="1"/>
</dbReference>
<dbReference type="GO" id="GO:0003676">
    <property type="term" value="F:nucleic acid binding"/>
    <property type="evidence" value="ECO:0007669"/>
    <property type="project" value="InterPro"/>
</dbReference>
<proteinExistence type="predicted"/>
<evidence type="ECO:0000313" key="5">
    <source>
        <dbReference type="EMBL" id="CAE7282489.1"/>
    </source>
</evidence>
<reference evidence="5" key="1">
    <citation type="submission" date="2021-02" db="EMBL/GenBank/DDBJ databases">
        <authorList>
            <person name="Dougan E. K."/>
            <person name="Rhodes N."/>
            <person name="Thang M."/>
            <person name="Chan C."/>
        </authorList>
    </citation>
    <scope>NUCLEOTIDE SEQUENCE</scope>
</reference>
<name>A0A812N753_SYMPI</name>
<evidence type="ECO:0000313" key="6">
    <source>
        <dbReference type="Proteomes" id="UP000649617"/>
    </source>
</evidence>
<dbReference type="AlphaFoldDB" id="A0A812N753"/>
<dbReference type="PANTHER" id="PTHR33050">
    <property type="entry name" value="REVERSE TRANSCRIPTASE DOMAIN-CONTAINING PROTEIN"/>
    <property type="match status" value="1"/>
</dbReference>
<dbReference type="InterPro" id="IPR001878">
    <property type="entry name" value="Znf_CCHC"/>
</dbReference>
<evidence type="ECO:0000259" key="3">
    <source>
        <dbReference type="PROSITE" id="PS50103"/>
    </source>
</evidence>
<feature type="compositionally biased region" description="Basic residues" evidence="2">
    <location>
        <begin position="62"/>
        <end position="75"/>
    </location>
</feature>
<dbReference type="PROSITE" id="PS50158">
    <property type="entry name" value="ZF_CCHC"/>
    <property type="match status" value="1"/>
</dbReference>
<evidence type="ECO:0000256" key="1">
    <source>
        <dbReference type="PROSITE-ProRule" id="PRU00723"/>
    </source>
</evidence>
<keyword evidence="1" id="KW-0863">Zinc-finger</keyword>
<feature type="region of interest" description="Disordered" evidence="2">
    <location>
        <begin position="57"/>
        <end position="99"/>
    </location>
</feature>